<accession>A0A498J4U0</accession>
<sequence length="94" mass="10646">MHGVLVADDAAARGLDIPGVRTVVHFQLPHSAEANIWMLCTVFVAALTFSDWRITFIEKSKKNWFQRNAELVELVIDLDDGEEERVKSQRKPAP</sequence>
<dbReference type="InterPro" id="IPR027417">
    <property type="entry name" value="P-loop_NTPase"/>
</dbReference>
<dbReference type="STRING" id="3750.A0A498J4U0"/>
<feature type="domain" description="Helicase C-terminal" evidence="2">
    <location>
        <begin position="4"/>
        <end position="33"/>
    </location>
</feature>
<dbReference type="SUPFAM" id="SSF52540">
    <property type="entry name" value="P-loop containing nucleoside triphosphate hydrolases"/>
    <property type="match status" value="1"/>
</dbReference>
<dbReference type="EMBL" id="RDQH01000335">
    <property type="protein sequence ID" value="RXH90628.1"/>
    <property type="molecule type" value="Genomic_DNA"/>
</dbReference>
<keyword evidence="1" id="KW-0472">Membrane</keyword>
<dbReference type="Proteomes" id="UP000290289">
    <property type="component" value="Chromosome 9"/>
</dbReference>
<keyword evidence="4" id="KW-1185">Reference proteome</keyword>
<dbReference type="AlphaFoldDB" id="A0A498J4U0"/>
<evidence type="ECO:0000313" key="4">
    <source>
        <dbReference type="Proteomes" id="UP000290289"/>
    </source>
</evidence>
<dbReference type="InterPro" id="IPR001650">
    <property type="entry name" value="Helicase_C-like"/>
</dbReference>
<keyword evidence="1" id="KW-0812">Transmembrane</keyword>
<protein>
    <recommendedName>
        <fullName evidence="2">Helicase C-terminal domain-containing protein</fullName>
    </recommendedName>
</protein>
<feature type="transmembrane region" description="Helical" evidence="1">
    <location>
        <begin position="34"/>
        <end position="52"/>
    </location>
</feature>
<keyword evidence="1" id="KW-1133">Transmembrane helix</keyword>
<gene>
    <name evidence="3" type="ORF">DVH24_035392</name>
</gene>
<name>A0A498J4U0_MALDO</name>
<dbReference type="Pfam" id="PF00271">
    <property type="entry name" value="Helicase_C"/>
    <property type="match status" value="1"/>
</dbReference>
<evidence type="ECO:0000313" key="3">
    <source>
        <dbReference type="EMBL" id="RXH90628.1"/>
    </source>
</evidence>
<organism evidence="3 4">
    <name type="scientific">Malus domestica</name>
    <name type="common">Apple</name>
    <name type="synonym">Pyrus malus</name>
    <dbReference type="NCBI Taxonomy" id="3750"/>
    <lineage>
        <taxon>Eukaryota</taxon>
        <taxon>Viridiplantae</taxon>
        <taxon>Streptophyta</taxon>
        <taxon>Embryophyta</taxon>
        <taxon>Tracheophyta</taxon>
        <taxon>Spermatophyta</taxon>
        <taxon>Magnoliopsida</taxon>
        <taxon>eudicotyledons</taxon>
        <taxon>Gunneridae</taxon>
        <taxon>Pentapetalae</taxon>
        <taxon>rosids</taxon>
        <taxon>fabids</taxon>
        <taxon>Rosales</taxon>
        <taxon>Rosaceae</taxon>
        <taxon>Amygdaloideae</taxon>
        <taxon>Maleae</taxon>
        <taxon>Malus</taxon>
    </lineage>
</organism>
<proteinExistence type="predicted"/>
<dbReference type="Gene3D" id="3.40.50.300">
    <property type="entry name" value="P-loop containing nucleotide triphosphate hydrolases"/>
    <property type="match status" value="1"/>
</dbReference>
<evidence type="ECO:0000259" key="2">
    <source>
        <dbReference type="Pfam" id="PF00271"/>
    </source>
</evidence>
<comment type="caution">
    <text evidence="3">The sequence shown here is derived from an EMBL/GenBank/DDBJ whole genome shotgun (WGS) entry which is preliminary data.</text>
</comment>
<evidence type="ECO:0000256" key="1">
    <source>
        <dbReference type="SAM" id="Phobius"/>
    </source>
</evidence>
<reference evidence="3 4" key="1">
    <citation type="submission" date="2018-10" db="EMBL/GenBank/DDBJ databases">
        <title>A high-quality apple genome assembly.</title>
        <authorList>
            <person name="Hu J."/>
        </authorList>
    </citation>
    <scope>NUCLEOTIDE SEQUENCE [LARGE SCALE GENOMIC DNA]</scope>
    <source>
        <strain evidence="4">cv. HFTH1</strain>
        <tissue evidence="3">Young leaf</tissue>
    </source>
</reference>